<proteinExistence type="predicted"/>
<evidence type="ECO:0000313" key="3">
    <source>
        <dbReference type="Proteomes" id="UP000179233"/>
    </source>
</evidence>
<dbReference type="InterPro" id="IPR018580">
    <property type="entry name" value="Uncharacterised_YfhO"/>
</dbReference>
<evidence type="ECO:0000313" key="2">
    <source>
        <dbReference type="EMBL" id="OGY18558.1"/>
    </source>
</evidence>
<dbReference type="EMBL" id="MHCJ01000003">
    <property type="protein sequence ID" value="OGY18558.1"/>
    <property type="molecule type" value="Genomic_DNA"/>
</dbReference>
<sequence length="375" mass="42202">MKTVIIKVIEWLYLTLRGRPITESQAFNPEKVAIIGETIFVNLLVTMTLSLVALIVFAKKKSWLSKAALMITVIDLFLFSRGNLITIPVKLVGEPRKVASWLSKQKGDWRYLSTAGTTPYTGLGVYWTHLRAREPFSPNNLTEEELIHFTRLKQELEALPENQGMTLRLPDAAGYAAAVPQRYLSFWSGDPRSPNAIPVDDLSSEKLDKLGVRYLLTGYPEDYILPLASEKFTLIEKSKGLRVYENKSAFPRAFLEDGALIIPAEIIEYTPTMIRVRTKAQEKTTLILSDTFYPGWEALVDGERTTVGAYEGVFRKVNIPAGVHEVDFVYNPKSVKVGAIISLGTALLLIIGWKKDRKLRSFFSTSTARRTRLNV</sequence>
<keyword evidence="1" id="KW-0812">Transmembrane</keyword>
<organism evidence="2 3">
    <name type="scientific">Candidatus Chisholmbacteria bacterium RIFCSPHIGHO2_01_FULL_52_32</name>
    <dbReference type="NCBI Taxonomy" id="1797591"/>
    <lineage>
        <taxon>Bacteria</taxon>
        <taxon>Candidatus Chisholmiibacteriota</taxon>
    </lineage>
</organism>
<dbReference type="Pfam" id="PF09586">
    <property type="entry name" value="YfhO"/>
    <property type="match status" value="1"/>
</dbReference>
<protein>
    <recommendedName>
        <fullName evidence="4">Bacterial membrane protein YfhO</fullName>
    </recommendedName>
</protein>
<evidence type="ECO:0008006" key="4">
    <source>
        <dbReference type="Google" id="ProtNLM"/>
    </source>
</evidence>
<dbReference type="Proteomes" id="UP000179233">
    <property type="component" value="Unassembled WGS sequence"/>
</dbReference>
<accession>A0A1G1VT24</accession>
<dbReference type="PANTHER" id="PTHR38454">
    <property type="entry name" value="INTEGRAL MEMBRANE PROTEIN-RELATED"/>
    <property type="match status" value="1"/>
</dbReference>
<dbReference type="AlphaFoldDB" id="A0A1G1VT24"/>
<name>A0A1G1VT24_9BACT</name>
<feature type="transmembrane region" description="Helical" evidence="1">
    <location>
        <begin position="32"/>
        <end position="56"/>
    </location>
</feature>
<gene>
    <name evidence="2" type="ORF">A2786_03605</name>
</gene>
<keyword evidence="1" id="KW-0472">Membrane</keyword>
<keyword evidence="1" id="KW-1133">Transmembrane helix</keyword>
<dbReference type="PANTHER" id="PTHR38454:SF1">
    <property type="entry name" value="INTEGRAL MEMBRANE PROTEIN"/>
    <property type="match status" value="1"/>
</dbReference>
<comment type="caution">
    <text evidence="2">The sequence shown here is derived from an EMBL/GenBank/DDBJ whole genome shotgun (WGS) entry which is preliminary data.</text>
</comment>
<evidence type="ECO:0000256" key="1">
    <source>
        <dbReference type="SAM" id="Phobius"/>
    </source>
</evidence>
<reference evidence="2 3" key="1">
    <citation type="journal article" date="2016" name="Nat. Commun.">
        <title>Thousands of microbial genomes shed light on interconnected biogeochemical processes in an aquifer system.</title>
        <authorList>
            <person name="Anantharaman K."/>
            <person name="Brown C.T."/>
            <person name="Hug L.A."/>
            <person name="Sharon I."/>
            <person name="Castelle C.J."/>
            <person name="Probst A.J."/>
            <person name="Thomas B.C."/>
            <person name="Singh A."/>
            <person name="Wilkins M.J."/>
            <person name="Karaoz U."/>
            <person name="Brodie E.L."/>
            <person name="Williams K.H."/>
            <person name="Hubbard S.S."/>
            <person name="Banfield J.F."/>
        </authorList>
    </citation>
    <scope>NUCLEOTIDE SEQUENCE [LARGE SCALE GENOMIC DNA]</scope>
</reference>